<dbReference type="AlphaFoldDB" id="A0A645DE49"/>
<dbReference type="SUPFAM" id="SSF47336">
    <property type="entry name" value="ACP-like"/>
    <property type="match status" value="1"/>
</dbReference>
<accession>A0A645DE49</accession>
<comment type="caution">
    <text evidence="1">The sequence shown here is derived from an EMBL/GenBank/DDBJ whole genome shotgun (WGS) entry which is preliminary data.</text>
</comment>
<protein>
    <recommendedName>
        <fullName evidence="2">Carrier domain-containing protein</fullName>
    </recommendedName>
</protein>
<dbReference type="InterPro" id="IPR036736">
    <property type="entry name" value="ACP-like_sf"/>
</dbReference>
<reference evidence="1" key="1">
    <citation type="submission" date="2019-08" db="EMBL/GenBank/DDBJ databases">
        <authorList>
            <person name="Kucharzyk K."/>
            <person name="Murdoch R.W."/>
            <person name="Higgins S."/>
            <person name="Loffler F."/>
        </authorList>
    </citation>
    <scope>NUCLEOTIDE SEQUENCE</scope>
</reference>
<proteinExistence type="predicted"/>
<gene>
    <name evidence="1" type="ORF">SDC9_134414</name>
</gene>
<dbReference type="Gene3D" id="1.10.1200.10">
    <property type="entry name" value="ACP-like"/>
    <property type="match status" value="1"/>
</dbReference>
<name>A0A645DE49_9ZZZZ</name>
<evidence type="ECO:0000313" key="1">
    <source>
        <dbReference type="EMBL" id="MPM87318.1"/>
    </source>
</evidence>
<sequence>MIENSMSFQGVGSINNLSLKFNKNENCTIMELREFIANFAEQFDDTDASEITADCVFHDLEEWSSLIGMSIIALAKTEYGKSITGAELKACVTVEDVFSLIKNK</sequence>
<organism evidence="1">
    <name type="scientific">bioreactor metagenome</name>
    <dbReference type="NCBI Taxonomy" id="1076179"/>
    <lineage>
        <taxon>unclassified sequences</taxon>
        <taxon>metagenomes</taxon>
        <taxon>ecological metagenomes</taxon>
    </lineage>
</organism>
<dbReference type="EMBL" id="VSSQ01035163">
    <property type="protein sequence ID" value="MPM87318.1"/>
    <property type="molecule type" value="Genomic_DNA"/>
</dbReference>
<evidence type="ECO:0008006" key="2">
    <source>
        <dbReference type="Google" id="ProtNLM"/>
    </source>
</evidence>